<sequence>MARLTELPPEVRLKIYDLLLVDPIRDGLRITMTFDPLDNNKMAWGRASCAQTEQPHKEGHSAEPCCVDVPPCTLHHLDFTDLWSLARTSRILYVEATPTIYSNADLVYSSDKLTSDPSMQGCLLAFAPLSRYFEEHSLTTKAMLDSLVIREKFATMSARDMKLVVDIVNFHLPNLRVFGYHVSEDAASSPSSRRRDSRRSFSRTFSTLQPLACLRAKIRPFLYLPVPAGFILNKASSRLTSNTKKGFYGDCFMKFIDERVKGRRAMHDYHEAALQHGHYLQATLALRSAATTNKQVIEETSLIEKNLVRMQPHADKERAFRKMNQYTRRFK</sequence>
<protein>
    <submittedName>
        <fullName evidence="1">Uncharacterized protein</fullName>
    </submittedName>
</protein>
<comment type="caution">
    <text evidence="1">The sequence shown here is derived from an EMBL/GenBank/DDBJ whole genome shotgun (WGS) entry which is preliminary data.</text>
</comment>
<dbReference type="OrthoDB" id="3916320at2759"/>
<gene>
    <name evidence="1" type="ORF">KCV03_g7042</name>
</gene>
<accession>A0A9P8K6B5</accession>
<dbReference type="EMBL" id="JAHFYH010000056">
    <property type="protein sequence ID" value="KAH0217509.1"/>
    <property type="molecule type" value="Genomic_DNA"/>
</dbReference>
<evidence type="ECO:0000313" key="2">
    <source>
        <dbReference type="Proteomes" id="UP000767238"/>
    </source>
</evidence>
<evidence type="ECO:0000313" key="1">
    <source>
        <dbReference type="EMBL" id="KAH0217509.1"/>
    </source>
</evidence>
<dbReference type="Proteomes" id="UP000767238">
    <property type="component" value="Unassembled WGS sequence"/>
</dbReference>
<reference evidence="1" key="1">
    <citation type="journal article" date="2021" name="J Fungi (Basel)">
        <title>Virulence traits and population genomics of the black yeast Aureobasidium melanogenum.</title>
        <authorList>
            <person name="Cernosa A."/>
            <person name="Sun X."/>
            <person name="Gostincar C."/>
            <person name="Fang C."/>
            <person name="Gunde-Cimerman N."/>
            <person name="Song Z."/>
        </authorList>
    </citation>
    <scope>NUCLEOTIDE SEQUENCE</scope>
    <source>
        <strain evidence="1">EXF-8016</strain>
    </source>
</reference>
<reference evidence="1" key="2">
    <citation type="submission" date="2021-08" db="EMBL/GenBank/DDBJ databases">
        <authorList>
            <person name="Gostincar C."/>
            <person name="Sun X."/>
            <person name="Song Z."/>
            <person name="Gunde-Cimerman N."/>
        </authorList>
    </citation>
    <scope>NUCLEOTIDE SEQUENCE</scope>
    <source>
        <strain evidence="1">EXF-8016</strain>
    </source>
</reference>
<dbReference type="AlphaFoldDB" id="A0A9P8K6B5"/>
<proteinExistence type="predicted"/>
<name>A0A9P8K6B5_AURME</name>
<organism evidence="1 2">
    <name type="scientific">Aureobasidium melanogenum</name>
    <name type="common">Aureobasidium pullulans var. melanogenum</name>
    <dbReference type="NCBI Taxonomy" id="46634"/>
    <lineage>
        <taxon>Eukaryota</taxon>
        <taxon>Fungi</taxon>
        <taxon>Dikarya</taxon>
        <taxon>Ascomycota</taxon>
        <taxon>Pezizomycotina</taxon>
        <taxon>Dothideomycetes</taxon>
        <taxon>Dothideomycetidae</taxon>
        <taxon>Dothideales</taxon>
        <taxon>Saccotheciaceae</taxon>
        <taxon>Aureobasidium</taxon>
    </lineage>
</organism>
<feature type="non-terminal residue" evidence="1">
    <location>
        <position position="331"/>
    </location>
</feature>